<protein>
    <recommendedName>
        <fullName evidence="5">4-amino-4-deoxy-L-arabinose transferase</fullName>
    </recommendedName>
</protein>
<reference evidence="3 4" key="1">
    <citation type="submission" date="2021-01" db="EMBL/GenBank/DDBJ databases">
        <title>Genome sequencing of Micromonospora fiedleri MG-37.</title>
        <authorList>
            <person name="Moreland P.E.J."/>
            <person name="Stach J.E.M."/>
        </authorList>
    </citation>
    <scope>NUCLEOTIDE SEQUENCE [LARGE SCALE GENOMIC DNA]</scope>
    <source>
        <strain evidence="3 4">MG-37</strain>
    </source>
</reference>
<organism evidence="3 4">
    <name type="scientific">Micromonospora fiedleri</name>
    <dbReference type="NCBI Taxonomy" id="1157498"/>
    <lineage>
        <taxon>Bacteria</taxon>
        <taxon>Bacillati</taxon>
        <taxon>Actinomycetota</taxon>
        <taxon>Actinomycetes</taxon>
        <taxon>Micromonosporales</taxon>
        <taxon>Micromonosporaceae</taxon>
        <taxon>Micromonospora</taxon>
    </lineage>
</organism>
<feature type="transmembrane region" description="Helical" evidence="2">
    <location>
        <begin position="41"/>
        <end position="65"/>
    </location>
</feature>
<feature type="transmembrane region" description="Helical" evidence="2">
    <location>
        <begin position="357"/>
        <end position="375"/>
    </location>
</feature>
<sequence>MSMTDHSVAVAAISTADEPAEPAPVHRSRIRVVLGGIRDGIAAIPALLTDCAVLAFALFTLLYHAALPLGLAPSLTLRIWLVAGSVLAVLAVLLRVGLRWRRRRATPGPAKTAEPAPMPQPTPEPAHADSVAAPGSDSDPDTAAEAASDAEPGPDGVAGTASDTAPGPDAVTEAASGPEPASRSAESVPASSAVDRAGRMSVAQRWGTVLTLLVGTVAAITAGLAGTPAGADISWWVPGSAGLVAAVGAVLLTWQTWRATPPTRTDAPAPKAWQSVYALLIAGLAAVASLYLARSTPDDIYYVGRSVWVAERDIVPLNDFLFSENVLPAMASQPPVASIEVFAGALARFFGIPAASATWYLLLPVLAVLAVLALWRLVQRWAPRRPVLAFTVAVTFLALVCGPDAALGTFHLPRLYQGKGMFVSAVVPLMWLYLTRWFDDRSKRNLVLIVALSITAIGLTTTAAIILPMLVGGAALMMLLVGRWSSALVAGVAALAYPVGAVVVTQLLIGTSANEAAADVNFYDAAHTYRRTFEIGIVGVIGGLALWCGPLLARRRTPALLAAGGALTLSVLLVPGVLEWLSAVTGISVVLWRVPWLLAVPALIGLLCTVWLPTRLRVVRAVVGVVLAAAMVTSFAVYAVPMWDERSGVLVHEEPTWKIRPQRQAIAQFIIDLDRPDGLVLAPASIMRTIPVMSSAPRVVLPRDFFLVEYDINSQFSQDRLLLTKFANGGPRVERPERDDVIAALQRLDVGTICFYSQNRYALRTGERAGYTMIAERPAEPPVHPNAVTCMVRQ</sequence>
<dbReference type="InterPro" id="IPR045723">
    <property type="entry name" value="DUF6077"/>
</dbReference>
<feature type="transmembrane region" description="Helical" evidence="2">
    <location>
        <begin position="275"/>
        <end position="293"/>
    </location>
</feature>
<accession>A0ABS1UT36</accession>
<feature type="transmembrane region" description="Helical" evidence="2">
    <location>
        <begin position="77"/>
        <end position="98"/>
    </location>
</feature>
<feature type="transmembrane region" description="Helical" evidence="2">
    <location>
        <begin position="590"/>
        <end position="612"/>
    </location>
</feature>
<evidence type="ECO:0008006" key="5">
    <source>
        <dbReference type="Google" id="ProtNLM"/>
    </source>
</evidence>
<evidence type="ECO:0000256" key="1">
    <source>
        <dbReference type="SAM" id="MobiDB-lite"/>
    </source>
</evidence>
<keyword evidence="4" id="KW-1185">Reference proteome</keyword>
<feature type="transmembrane region" description="Helical" evidence="2">
    <location>
        <begin position="233"/>
        <end position="254"/>
    </location>
</feature>
<keyword evidence="2" id="KW-0472">Membrane</keyword>
<gene>
    <name evidence="3" type="ORF">JMF97_25555</name>
</gene>
<feature type="transmembrane region" description="Helical" evidence="2">
    <location>
        <begin position="387"/>
        <end position="410"/>
    </location>
</feature>
<comment type="caution">
    <text evidence="3">The sequence shown here is derived from an EMBL/GenBank/DDBJ whole genome shotgun (WGS) entry which is preliminary data.</text>
</comment>
<keyword evidence="2" id="KW-0812">Transmembrane</keyword>
<feature type="transmembrane region" description="Helical" evidence="2">
    <location>
        <begin position="206"/>
        <end position="227"/>
    </location>
</feature>
<dbReference type="EMBL" id="JAETXL010000010">
    <property type="protein sequence ID" value="MBL6279525.1"/>
    <property type="molecule type" value="Genomic_DNA"/>
</dbReference>
<feature type="transmembrane region" description="Helical" evidence="2">
    <location>
        <begin position="559"/>
        <end position="578"/>
    </location>
</feature>
<feature type="transmembrane region" description="Helical" evidence="2">
    <location>
        <begin position="618"/>
        <end position="640"/>
    </location>
</feature>
<feature type="transmembrane region" description="Helical" evidence="2">
    <location>
        <begin position="487"/>
        <end position="511"/>
    </location>
</feature>
<evidence type="ECO:0000313" key="4">
    <source>
        <dbReference type="Proteomes" id="UP000661193"/>
    </source>
</evidence>
<evidence type="ECO:0000313" key="3">
    <source>
        <dbReference type="EMBL" id="MBL6279525.1"/>
    </source>
</evidence>
<feature type="region of interest" description="Disordered" evidence="1">
    <location>
        <begin position="105"/>
        <end position="194"/>
    </location>
</feature>
<evidence type="ECO:0000256" key="2">
    <source>
        <dbReference type="SAM" id="Phobius"/>
    </source>
</evidence>
<name>A0ABS1UT36_9ACTN</name>
<dbReference type="Pfam" id="PF19554">
    <property type="entry name" value="DUF6077"/>
    <property type="match status" value="1"/>
</dbReference>
<feature type="transmembrane region" description="Helical" evidence="2">
    <location>
        <begin position="446"/>
        <end position="467"/>
    </location>
</feature>
<proteinExistence type="predicted"/>
<keyword evidence="2" id="KW-1133">Transmembrane helix</keyword>
<feature type="transmembrane region" description="Helical" evidence="2">
    <location>
        <begin position="416"/>
        <end position="434"/>
    </location>
</feature>
<dbReference type="Proteomes" id="UP000661193">
    <property type="component" value="Unassembled WGS sequence"/>
</dbReference>